<reference evidence="2 3" key="1">
    <citation type="submission" date="2016-10" db="EMBL/GenBank/DDBJ databases">
        <authorList>
            <person name="de Groot N.N."/>
        </authorList>
    </citation>
    <scope>NUCLEOTIDE SEQUENCE [LARGE SCALE GENOMIC DNA]</scope>
    <source>
        <strain evidence="2 3">Nl7</strain>
    </source>
</reference>
<feature type="region of interest" description="Disordered" evidence="1">
    <location>
        <begin position="57"/>
        <end position="89"/>
    </location>
</feature>
<sequence>MNAYFQAHKSRVTVWKLLYGSMGRGIGGATHANGSCSCVQSVAQPASVVGCKQTKAVSVTKKSDKPAGMRSNEQSKHADWMERANSGQV</sequence>
<accession>A0A1I0ARC5</accession>
<dbReference type="RefSeq" id="WP_074705379.1">
    <property type="nucleotide sequence ID" value="NZ_FOHI01000002.1"/>
</dbReference>
<protein>
    <submittedName>
        <fullName evidence="2">Uncharacterized protein</fullName>
    </submittedName>
</protein>
<organism evidence="2 3">
    <name type="scientific">Nitrosospira multiformis</name>
    <dbReference type="NCBI Taxonomy" id="1231"/>
    <lineage>
        <taxon>Bacteria</taxon>
        <taxon>Pseudomonadati</taxon>
        <taxon>Pseudomonadota</taxon>
        <taxon>Betaproteobacteria</taxon>
        <taxon>Nitrosomonadales</taxon>
        <taxon>Nitrosomonadaceae</taxon>
        <taxon>Nitrosospira</taxon>
    </lineage>
</organism>
<evidence type="ECO:0000313" key="2">
    <source>
        <dbReference type="EMBL" id="SES96942.1"/>
    </source>
</evidence>
<gene>
    <name evidence="2" type="ORF">SAMN05216412_102365</name>
</gene>
<dbReference type="AlphaFoldDB" id="A0A1I0ARC5"/>
<feature type="compositionally biased region" description="Basic and acidic residues" evidence="1">
    <location>
        <begin position="61"/>
        <end position="82"/>
    </location>
</feature>
<dbReference type="OrthoDB" id="9939928at2"/>
<dbReference type="Proteomes" id="UP000183339">
    <property type="component" value="Unassembled WGS sequence"/>
</dbReference>
<name>A0A1I0ARC5_9PROT</name>
<evidence type="ECO:0000313" key="3">
    <source>
        <dbReference type="Proteomes" id="UP000183339"/>
    </source>
</evidence>
<dbReference type="EMBL" id="FOHI01000002">
    <property type="protein sequence ID" value="SES96942.1"/>
    <property type="molecule type" value="Genomic_DNA"/>
</dbReference>
<evidence type="ECO:0000256" key="1">
    <source>
        <dbReference type="SAM" id="MobiDB-lite"/>
    </source>
</evidence>
<proteinExistence type="predicted"/>